<feature type="region of interest" description="Disordered" evidence="1">
    <location>
        <begin position="119"/>
        <end position="138"/>
    </location>
</feature>
<feature type="compositionally biased region" description="Basic residues" evidence="1">
    <location>
        <begin position="126"/>
        <end position="138"/>
    </location>
</feature>
<organism evidence="2 3">
    <name type="scientific">Pleurodeles waltl</name>
    <name type="common">Iberian ribbed newt</name>
    <dbReference type="NCBI Taxonomy" id="8319"/>
    <lineage>
        <taxon>Eukaryota</taxon>
        <taxon>Metazoa</taxon>
        <taxon>Chordata</taxon>
        <taxon>Craniata</taxon>
        <taxon>Vertebrata</taxon>
        <taxon>Euteleostomi</taxon>
        <taxon>Amphibia</taxon>
        <taxon>Batrachia</taxon>
        <taxon>Caudata</taxon>
        <taxon>Salamandroidea</taxon>
        <taxon>Salamandridae</taxon>
        <taxon>Pleurodelinae</taxon>
        <taxon>Pleurodeles</taxon>
    </lineage>
</organism>
<dbReference type="EMBL" id="JANPWB010000006">
    <property type="protein sequence ID" value="KAJ1182528.1"/>
    <property type="molecule type" value="Genomic_DNA"/>
</dbReference>
<evidence type="ECO:0000256" key="1">
    <source>
        <dbReference type="SAM" id="MobiDB-lite"/>
    </source>
</evidence>
<gene>
    <name evidence="2" type="ORF">NDU88_007716</name>
</gene>
<dbReference type="AlphaFoldDB" id="A0AAV7U3Y1"/>
<reference evidence="2" key="1">
    <citation type="journal article" date="2022" name="bioRxiv">
        <title>Sequencing and chromosome-scale assembly of the giantPleurodeles waltlgenome.</title>
        <authorList>
            <person name="Brown T."/>
            <person name="Elewa A."/>
            <person name="Iarovenko S."/>
            <person name="Subramanian E."/>
            <person name="Araus A.J."/>
            <person name="Petzold A."/>
            <person name="Susuki M."/>
            <person name="Suzuki K.-i.T."/>
            <person name="Hayashi T."/>
            <person name="Toyoda A."/>
            <person name="Oliveira C."/>
            <person name="Osipova E."/>
            <person name="Leigh N.D."/>
            <person name="Simon A."/>
            <person name="Yun M.H."/>
        </authorList>
    </citation>
    <scope>NUCLEOTIDE SEQUENCE</scope>
    <source>
        <strain evidence="2">20211129_DDA</strain>
        <tissue evidence="2">Liver</tissue>
    </source>
</reference>
<accession>A0AAV7U3Y1</accession>
<sequence length="224" mass="24464">MAAGRAGRRGRLLRATSHCKAVLRFESGGDSASLSKCWCQKITHRGIDIEYQKVRHKCDTRKEEPEAWNVKDLRKQPLAGEGACRLACLTACDTLTAAMSDLASVSGPWRAGRITGPGCTKSTRLSSRRKPCPSRKRAWGSWGSAGPWGIPGGVWDLGGPLLSHSLNVNVAITGSPIGGDYKSLSDLRKRLRPRRRSERHQSAVLLQTKLINQTEKCTSDCADK</sequence>
<proteinExistence type="predicted"/>
<evidence type="ECO:0000313" key="3">
    <source>
        <dbReference type="Proteomes" id="UP001066276"/>
    </source>
</evidence>
<dbReference type="Proteomes" id="UP001066276">
    <property type="component" value="Chromosome 3_2"/>
</dbReference>
<keyword evidence="3" id="KW-1185">Reference proteome</keyword>
<evidence type="ECO:0000313" key="2">
    <source>
        <dbReference type="EMBL" id="KAJ1182528.1"/>
    </source>
</evidence>
<comment type="caution">
    <text evidence="2">The sequence shown here is derived from an EMBL/GenBank/DDBJ whole genome shotgun (WGS) entry which is preliminary data.</text>
</comment>
<name>A0AAV7U3Y1_PLEWA</name>
<protein>
    <submittedName>
        <fullName evidence="2">Uncharacterized protein</fullName>
    </submittedName>
</protein>